<dbReference type="AlphaFoldDB" id="A0A2P5VWD1"/>
<dbReference type="PANTHER" id="PTHR31286">
    <property type="entry name" value="GLYCINE-RICH CELL WALL STRUCTURAL PROTEIN 1.8-LIKE"/>
    <property type="match status" value="1"/>
</dbReference>
<evidence type="ECO:0000313" key="3">
    <source>
        <dbReference type="Proteomes" id="UP000239757"/>
    </source>
</evidence>
<dbReference type="InterPro" id="IPR025558">
    <property type="entry name" value="DUF4283"/>
</dbReference>
<gene>
    <name evidence="2" type="ORF">GOBAR_AA37604</name>
</gene>
<reference evidence="2 3" key="1">
    <citation type="submission" date="2015-01" db="EMBL/GenBank/DDBJ databases">
        <title>Genome of allotetraploid Gossypium barbadense reveals genomic plasticity and fiber elongation in cotton evolution.</title>
        <authorList>
            <person name="Chen X."/>
            <person name="Liu X."/>
            <person name="Zhao B."/>
            <person name="Zheng H."/>
            <person name="Hu Y."/>
            <person name="Lu G."/>
            <person name="Yang C."/>
            <person name="Chen J."/>
            <person name="Shan C."/>
            <person name="Zhang L."/>
            <person name="Zhou Y."/>
            <person name="Wang L."/>
            <person name="Guo W."/>
            <person name="Bai Y."/>
            <person name="Ruan J."/>
            <person name="Shangguan X."/>
            <person name="Mao Y."/>
            <person name="Jiang J."/>
            <person name="Zhu Y."/>
            <person name="Lei J."/>
            <person name="Kang H."/>
            <person name="Chen S."/>
            <person name="He X."/>
            <person name="Wang R."/>
            <person name="Wang Y."/>
            <person name="Chen J."/>
            <person name="Wang L."/>
            <person name="Yu S."/>
            <person name="Wang B."/>
            <person name="Wei J."/>
            <person name="Song S."/>
            <person name="Lu X."/>
            <person name="Gao Z."/>
            <person name="Gu W."/>
            <person name="Deng X."/>
            <person name="Ma D."/>
            <person name="Wang S."/>
            <person name="Liang W."/>
            <person name="Fang L."/>
            <person name="Cai C."/>
            <person name="Zhu X."/>
            <person name="Zhou B."/>
            <person name="Zhang Y."/>
            <person name="Chen Z."/>
            <person name="Xu S."/>
            <person name="Zhu R."/>
            <person name="Wang S."/>
            <person name="Zhang T."/>
            <person name="Zhao G."/>
        </authorList>
    </citation>
    <scope>NUCLEOTIDE SEQUENCE [LARGE SCALE GENOMIC DNA]</scope>
    <source>
        <strain evidence="3">cv. Xinhai21</strain>
        <tissue evidence="2">Leaf</tissue>
    </source>
</reference>
<sequence length="145" mass="16546">MNDTLPTVEFVVPAIGAAKASYKSTLMGSSFSFDQSNKTEEDFDLQEGDDEGLASMYCSTRFRCCGALSPLQLMDLENDYYLVRFHDEVDYNKVLMGEPWVIFGQYLTVRLWSPAFSTSENEVDIQVVWIRLLGLPESYYSDFLL</sequence>
<organism evidence="2 3">
    <name type="scientific">Gossypium barbadense</name>
    <name type="common">Sea Island cotton</name>
    <name type="synonym">Hibiscus barbadensis</name>
    <dbReference type="NCBI Taxonomy" id="3634"/>
    <lineage>
        <taxon>Eukaryota</taxon>
        <taxon>Viridiplantae</taxon>
        <taxon>Streptophyta</taxon>
        <taxon>Embryophyta</taxon>
        <taxon>Tracheophyta</taxon>
        <taxon>Spermatophyta</taxon>
        <taxon>Magnoliopsida</taxon>
        <taxon>eudicotyledons</taxon>
        <taxon>Gunneridae</taxon>
        <taxon>Pentapetalae</taxon>
        <taxon>rosids</taxon>
        <taxon>malvids</taxon>
        <taxon>Malvales</taxon>
        <taxon>Malvaceae</taxon>
        <taxon>Malvoideae</taxon>
        <taxon>Gossypium</taxon>
    </lineage>
</organism>
<dbReference type="EMBL" id="KZ670509">
    <property type="protein sequence ID" value="PPR83109.1"/>
    <property type="molecule type" value="Genomic_DNA"/>
</dbReference>
<dbReference type="InterPro" id="IPR040256">
    <property type="entry name" value="At4g02000-like"/>
</dbReference>
<dbReference type="Proteomes" id="UP000239757">
    <property type="component" value="Unassembled WGS sequence"/>
</dbReference>
<name>A0A2P5VWD1_GOSBA</name>
<dbReference type="OrthoDB" id="995141at2759"/>
<proteinExistence type="predicted"/>
<dbReference type="PANTHER" id="PTHR31286:SF99">
    <property type="entry name" value="DUF4283 DOMAIN-CONTAINING PROTEIN"/>
    <property type="match status" value="1"/>
</dbReference>
<dbReference type="Pfam" id="PF14111">
    <property type="entry name" value="DUF4283"/>
    <property type="match status" value="1"/>
</dbReference>
<protein>
    <recommendedName>
        <fullName evidence="1">DUF4283 domain-containing protein</fullName>
    </recommendedName>
</protein>
<evidence type="ECO:0000259" key="1">
    <source>
        <dbReference type="Pfam" id="PF14111"/>
    </source>
</evidence>
<feature type="domain" description="DUF4283" evidence="1">
    <location>
        <begin position="65"/>
        <end position="119"/>
    </location>
</feature>
<accession>A0A2P5VWD1</accession>
<evidence type="ECO:0000313" key="2">
    <source>
        <dbReference type="EMBL" id="PPR83109.1"/>
    </source>
</evidence>